<evidence type="ECO:0000256" key="2">
    <source>
        <dbReference type="ARBA" id="ARBA00023002"/>
    </source>
</evidence>
<dbReference type="Proteomes" id="UP000248714">
    <property type="component" value="Unassembled WGS sequence"/>
</dbReference>
<dbReference type="PANTHER" id="PTHR48107:SF16">
    <property type="entry name" value="NADPH-DEPENDENT ALDEHYDE REDUCTASE 1, CHLOROPLASTIC"/>
    <property type="match status" value="1"/>
</dbReference>
<feature type="region of interest" description="Disordered" evidence="3">
    <location>
        <begin position="1"/>
        <end position="48"/>
    </location>
</feature>
<dbReference type="InterPro" id="IPR002347">
    <property type="entry name" value="SDR_fam"/>
</dbReference>
<dbReference type="CDD" id="cd05355">
    <property type="entry name" value="SDR_c1"/>
    <property type="match status" value="1"/>
</dbReference>
<comment type="caution">
    <text evidence="4">The sequence shown here is derived from an EMBL/GenBank/DDBJ whole genome shotgun (WGS) entry which is preliminary data.</text>
</comment>
<dbReference type="OrthoDB" id="9809287at2"/>
<dbReference type="Gene3D" id="3.40.50.720">
    <property type="entry name" value="NAD(P)-binding Rossmann-like Domain"/>
    <property type="match status" value="1"/>
</dbReference>
<dbReference type="EMBL" id="QGHB01000007">
    <property type="protein sequence ID" value="PWK84925.1"/>
    <property type="molecule type" value="Genomic_DNA"/>
</dbReference>
<evidence type="ECO:0000313" key="7">
    <source>
        <dbReference type="Proteomes" id="UP000248714"/>
    </source>
</evidence>
<dbReference type="GO" id="GO:0016614">
    <property type="term" value="F:oxidoreductase activity, acting on CH-OH group of donors"/>
    <property type="evidence" value="ECO:0007669"/>
    <property type="project" value="UniProtKB-ARBA"/>
</dbReference>
<dbReference type="PROSITE" id="PS00061">
    <property type="entry name" value="ADH_SHORT"/>
    <property type="match status" value="1"/>
</dbReference>
<dbReference type="AlphaFoldDB" id="A0A316HWZ2"/>
<feature type="compositionally biased region" description="Basic and acidic residues" evidence="3">
    <location>
        <begin position="30"/>
        <end position="46"/>
    </location>
</feature>
<reference evidence="4 6" key="1">
    <citation type="submission" date="2018-05" db="EMBL/GenBank/DDBJ databases">
        <title>Genomic Encyclopedia of Type Strains, Phase IV (KMG-IV): sequencing the most valuable type-strain genomes for metagenomic binning, comparative biology and taxonomic classification.</title>
        <authorList>
            <person name="Goeker M."/>
        </authorList>
    </citation>
    <scope>NUCLEOTIDE SEQUENCE [LARGE SCALE GENOMIC DNA]</scope>
    <source>
        <strain evidence="5 7">DSM 45479</strain>
        <strain evidence="4 6">DSM 45480</strain>
    </source>
</reference>
<name>A0A316HWZ2_9PSEU</name>
<dbReference type="FunFam" id="3.40.50.720:FF:000084">
    <property type="entry name" value="Short-chain dehydrogenase reductase"/>
    <property type="match status" value="1"/>
</dbReference>
<keyword evidence="7" id="KW-1185">Reference proteome</keyword>
<dbReference type="SUPFAM" id="SSF51735">
    <property type="entry name" value="NAD(P)-binding Rossmann-fold domains"/>
    <property type="match status" value="1"/>
</dbReference>
<evidence type="ECO:0000313" key="6">
    <source>
        <dbReference type="Proteomes" id="UP000246005"/>
    </source>
</evidence>
<sequence length="299" mass="32245">MSEDQYTRQDPRTQYPRPGDQEGQEQPHPGTDRRMGPEPDHGERTYRGSNRLLDTKAVITGGDSGIGRAAALAFAREGADVLLSYLEEEQADAERTAELVRDAGRQAVLVPGDLRTEEACREVAKRAEEEFGRIDVLVNNAAYQMAQSEGLLGISSDQFDRVFKTNVYAMFWLCKAAVPLMRPGAAIINTSSIQAFMPSPPLMDYAATKAAIVNFTKALSADLIGKGIRVNSVAPGPVWTPLIPATMPAEKVDDFGAQTPMGRAAQPAELAPVFVFLASQESSYVTGEVLGVTGGQLLT</sequence>
<dbReference type="RefSeq" id="WP_109638427.1">
    <property type="nucleotide sequence ID" value="NZ_QGHB01000007.1"/>
</dbReference>
<dbReference type="PRINTS" id="PR00080">
    <property type="entry name" value="SDRFAMILY"/>
</dbReference>
<keyword evidence="2" id="KW-0560">Oxidoreductase</keyword>
<dbReference type="EMBL" id="QLTT01000004">
    <property type="protein sequence ID" value="RAS65937.1"/>
    <property type="molecule type" value="Genomic_DNA"/>
</dbReference>
<evidence type="ECO:0000313" key="4">
    <source>
        <dbReference type="EMBL" id="PWK84925.1"/>
    </source>
</evidence>
<dbReference type="Pfam" id="PF13561">
    <property type="entry name" value="adh_short_C2"/>
    <property type="match status" value="1"/>
</dbReference>
<accession>A0A316HWZ2</accession>
<dbReference type="PRINTS" id="PR00081">
    <property type="entry name" value="GDHRDH"/>
</dbReference>
<protein>
    <recommendedName>
        <fullName evidence="8">NAD(P)-dependent oxidoreductase</fullName>
    </recommendedName>
</protein>
<dbReference type="InterPro" id="IPR020904">
    <property type="entry name" value="Sc_DH/Rdtase_CS"/>
</dbReference>
<evidence type="ECO:0008006" key="8">
    <source>
        <dbReference type="Google" id="ProtNLM"/>
    </source>
</evidence>
<evidence type="ECO:0000256" key="3">
    <source>
        <dbReference type="SAM" id="MobiDB-lite"/>
    </source>
</evidence>
<dbReference type="PANTHER" id="PTHR48107">
    <property type="entry name" value="NADPH-DEPENDENT ALDEHYDE REDUCTASE-LIKE PROTEIN, CHLOROPLASTIC-RELATED"/>
    <property type="match status" value="1"/>
</dbReference>
<evidence type="ECO:0000256" key="1">
    <source>
        <dbReference type="ARBA" id="ARBA00006484"/>
    </source>
</evidence>
<evidence type="ECO:0000313" key="5">
    <source>
        <dbReference type="EMBL" id="RAS65937.1"/>
    </source>
</evidence>
<dbReference type="InterPro" id="IPR036291">
    <property type="entry name" value="NAD(P)-bd_dom_sf"/>
</dbReference>
<organism evidence="4 6">
    <name type="scientific">Lentzea atacamensis</name>
    <dbReference type="NCBI Taxonomy" id="531938"/>
    <lineage>
        <taxon>Bacteria</taxon>
        <taxon>Bacillati</taxon>
        <taxon>Actinomycetota</taxon>
        <taxon>Actinomycetes</taxon>
        <taxon>Pseudonocardiales</taxon>
        <taxon>Pseudonocardiaceae</taxon>
        <taxon>Lentzea</taxon>
    </lineage>
</organism>
<feature type="compositionally biased region" description="Basic and acidic residues" evidence="3">
    <location>
        <begin position="1"/>
        <end position="11"/>
    </location>
</feature>
<gene>
    <name evidence="5" type="ORF">C8D87_104488</name>
    <name evidence="4" type="ORF">C8D88_107132</name>
</gene>
<dbReference type="Proteomes" id="UP000246005">
    <property type="component" value="Unassembled WGS sequence"/>
</dbReference>
<proteinExistence type="inferred from homology"/>
<comment type="similarity">
    <text evidence="1">Belongs to the short-chain dehydrogenases/reductases (SDR) family.</text>
</comment>